<dbReference type="KEGG" id="msil:METEAL_02470"/>
<evidence type="ECO:0000256" key="3">
    <source>
        <dbReference type="ARBA" id="ARBA00022777"/>
    </source>
</evidence>
<keyword evidence="2" id="KW-0547">Nucleotide-binding</keyword>
<dbReference type="SUPFAM" id="SSF54211">
    <property type="entry name" value="Ribosomal protein S5 domain 2-like"/>
    <property type="match status" value="1"/>
</dbReference>
<evidence type="ECO:0000256" key="5">
    <source>
        <dbReference type="ARBA" id="ARBA00038121"/>
    </source>
</evidence>
<dbReference type="PRINTS" id="PR00960">
    <property type="entry name" value="LMBPPROTEIN"/>
</dbReference>
<sequence>MLVHSRAPLRIGLAGGGTDVSPYSDLYGGSILNATINLFATASIRPLDGNRIVLKSLDHGLVEEHESRDFLAPEGPLQLLKGVYNRVVSQYVKRPLAFELSTHVDAPPGSGLGSSSTLVTALVGAFAEWLSLPLGEYEIARLAYEIEREDLGMAGGKQDQYAATFGGFNFMEFYGNDKVIVNPLRLKDSRILQLENNLLLFYTGASRLSSTIIEKQSRNALDKKATAIEAMHKLKTQAVEMKEALLLGRLADLGRILDFGWQSKKKMADGITNPAIDKIYETAIQAGATGGKLSGAGGGGHMIFYCPDNAWHAVSRALSPELGTVCRFQFTNTGLITWEEA</sequence>
<dbReference type="GO" id="GO:0005524">
    <property type="term" value="F:ATP binding"/>
    <property type="evidence" value="ECO:0007669"/>
    <property type="project" value="UniProtKB-KW"/>
</dbReference>
<name>A0AA48H365_9BACT</name>
<dbReference type="Pfam" id="PF00288">
    <property type="entry name" value="GHMP_kinases_N"/>
    <property type="match status" value="1"/>
</dbReference>
<keyword evidence="1" id="KW-0808">Transferase</keyword>
<protein>
    <submittedName>
        <fullName evidence="8">Dehydrogenase</fullName>
    </submittedName>
</protein>
<comment type="similarity">
    <text evidence="5">Belongs to the GHMP kinase family.</text>
</comment>
<dbReference type="SUPFAM" id="SSF55060">
    <property type="entry name" value="GHMP Kinase, C-terminal domain"/>
    <property type="match status" value="1"/>
</dbReference>
<dbReference type="InterPro" id="IPR052203">
    <property type="entry name" value="GHMP_Kinase-Related"/>
</dbReference>
<organism evidence="8 9">
    <name type="scientific">Mesoterricola silvestris</name>
    <dbReference type="NCBI Taxonomy" id="2927979"/>
    <lineage>
        <taxon>Bacteria</taxon>
        <taxon>Pseudomonadati</taxon>
        <taxon>Acidobacteriota</taxon>
        <taxon>Holophagae</taxon>
        <taxon>Holophagales</taxon>
        <taxon>Holophagaceae</taxon>
        <taxon>Mesoterricola</taxon>
    </lineage>
</organism>
<dbReference type="Proteomes" id="UP001238179">
    <property type="component" value="Chromosome"/>
</dbReference>
<dbReference type="InterPro" id="IPR020568">
    <property type="entry name" value="Ribosomal_Su5_D2-typ_SF"/>
</dbReference>
<evidence type="ECO:0000259" key="6">
    <source>
        <dbReference type="Pfam" id="PF00288"/>
    </source>
</evidence>
<dbReference type="InterPro" id="IPR006204">
    <property type="entry name" value="GHMP_kinase_N_dom"/>
</dbReference>
<evidence type="ECO:0000256" key="1">
    <source>
        <dbReference type="ARBA" id="ARBA00022679"/>
    </source>
</evidence>
<dbReference type="PANTHER" id="PTHR32463:SF0">
    <property type="entry name" value="L-FUCOSE KINASE"/>
    <property type="match status" value="1"/>
</dbReference>
<dbReference type="PANTHER" id="PTHR32463">
    <property type="entry name" value="L-FUCOSE KINASE"/>
    <property type="match status" value="1"/>
</dbReference>
<gene>
    <name evidence="8" type="ORF">METEAL_02470</name>
</gene>
<dbReference type="InterPro" id="IPR013750">
    <property type="entry name" value="GHMP_kinase_C_dom"/>
</dbReference>
<dbReference type="GO" id="GO:0050201">
    <property type="term" value="F:fucokinase activity"/>
    <property type="evidence" value="ECO:0007669"/>
    <property type="project" value="TreeGrafter"/>
</dbReference>
<keyword evidence="9" id="KW-1185">Reference proteome</keyword>
<dbReference type="RefSeq" id="WP_316413967.1">
    <property type="nucleotide sequence ID" value="NZ_AP027080.1"/>
</dbReference>
<feature type="domain" description="GHMP kinase C-terminal" evidence="7">
    <location>
        <begin position="241"/>
        <end position="309"/>
    </location>
</feature>
<reference evidence="9" key="1">
    <citation type="journal article" date="2023" name="Int. J. Syst. Evol. Microbiol.">
        <title>Mesoterricola silvestris gen. nov., sp. nov., Mesoterricola sediminis sp. nov., Geothrix oryzae sp. nov., Geothrix edaphica sp. nov., Geothrix rubra sp. nov., and Geothrix limicola sp. nov., six novel members of Acidobacteriota isolated from soils.</title>
        <authorList>
            <person name="Itoh H."/>
            <person name="Sugisawa Y."/>
            <person name="Mise K."/>
            <person name="Xu Z."/>
            <person name="Kuniyasu M."/>
            <person name="Ushijima N."/>
            <person name="Kawano K."/>
            <person name="Kobayashi E."/>
            <person name="Shiratori Y."/>
            <person name="Masuda Y."/>
            <person name="Senoo K."/>
        </authorList>
    </citation>
    <scope>NUCLEOTIDE SEQUENCE [LARGE SCALE GENOMIC DNA]</scope>
    <source>
        <strain evidence="9">W79</strain>
    </source>
</reference>
<dbReference type="InterPro" id="IPR001174">
    <property type="entry name" value="HddA/FKP"/>
</dbReference>
<dbReference type="InterPro" id="IPR036554">
    <property type="entry name" value="GHMP_kinase_C_sf"/>
</dbReference>
<accession>A0AA48H365</accession>
<feature type="domain" description="GHMP kinase N-terminal" evidence="6">
    <location>
        <begin position="80"/>
        <end position="167"/>
    </location>
</feature>
<dbReference type="EMBL" id="AP027080">
    <property type="protein sequence ID" value="BDU71073.1"/>
    <property type="molecule type" value="Genomic_DNA"/>
</dbReference>
<dbReference type="AlphaFoldDB" id="A0AA48H365"/>
<dbReference type="GO" id="GO:0042352">
    <property type="term" value="P:GDP-L-fucose salvage"/>
    <property type="evidence" value="ECO:0007669"/>
    <property type="project" value="TreeGrafter"/>
</dbReference>
<dbReference type="Gene3D" id="3.30.230.120">
    <property type="match status" value="1"/>
</dbReference>
<evidence type="ECO:0000313" key="8">
    <source>
        <dbReference type="EMBL" id="BDU71073.1"/>
    </source>
</evidence>
<evidence type="ECO:0000256" key="4">
    <source>
        <dbReference type="ARBA" id="ARBA00022840"/>
    </source>
</evidence>
<keyword evidence="4" id="KW-0067">ATP-binding</keyword>
<dbReference type="InterPro" id="IPR014606">
    <property type="entry name" value="Heptose_7-P_kinase"/>
</dbReference>
<evidence type="ECO:0000313" key="9">
    <source>
        <dbReference type="Proteomes" id="UP001238179"/>
    </source>
</evidence>
<proteinExistence type="inferred from homology"/>
<dbReference type="Pfam" id="PF08544">
    <property type="entry name" value="GHMP_kinases_C"/>
    <property type="match status" value="1"/>
</dbReference>
<keyword evidence="3" id="KW-0418">Kinase</keyword>
<evidence type="ECO:0000256" key="2">
    <source>
        <dbReference type="ARBA" id="ARBA00022741"/>
    </source>
</evidence>
<evidence type="ECO:0000259" key="7">
    <source>
        <dbReference type="Pfam" id="PF08544"/>
    </source>
</evidence>
<dbReference type="PIRSF" id="PIRSF036406">
    <property type="entry name" value="Hept_kin"/>
    <property type="match status" value="1"/>
</dbReference>